<evidence type="ECO:0000313" key="9">
    <source>
        <dbReference type="EMBL" id="KJH71697.1"/>
    </source>
</evidence>
<reference evidence="9 10" key="1">
    <citation type="submission" date="2015-02" db="EMBL/GenBank/DDBJ databases">
        <title>Draft genome of a novel marine cyanobacterium (Chroococcales) isolated from South Atlantic Ocean.</title>
        <authorList>
            <person name="Rigonato J."/>
            <person name="Alvarenga D.O."/>
            <person name="Branco L.H."/>
            <person name="Varani A.M."/>
            <person name="Brandini F.P."/>
            <person name="Fiore M.F."/>
        </authorList>
    </citation>
    <scope>NUCLEOTIDE SEQUENCE [LARGE SCALE GENOMIC DNA]</scope>
    <source>
        <strain evidence="9 10">CENA595</strain>
    </source>
</reference>
<gene>
    <name evidence="9" type="ORF">UH38_11660</name>
</gene>
<dbReference type="InterPro" id="IPR037185">
    <property type="entry name" value="EmrE-like"/>
</dbReference>
<dbReference type="OrthoDB" id="21828at2"/>
<organism evidence="9 10">
    <name type="scientific">Aliterella atlantica CENA595</name>
    <dbReference type="NCBI Taxonomy" id="1618023"/>
    <lineage>
        <taxon>Bacteria</taxon>
        <taxon>Bacillati</taxon>
        <taxon>Cyanobacteriota</taxon>
        <taxon>Cyanophyceae</taxon>
        <taxon>Chroococcidiopsidales</taxon>
        <taxon>Aliterellaceae</taxon>
        <taxon>Aliterella</taxon>
    </lineage>
</organism>
<evidence type="ECO:0000256" key="6">
    <source>
        <dbReference type="ARBA" id="ARBA00023136"/>
    </source>
</evidence>
<comment type="subcellular location">
    <subcellularLocation>
        <location evidence="1 7">Cell membrane</location>
        <topology evidence="1 7">Multi-pass membrane protein</topology>
    </subcellularLocation>
</comment>
<dbReference type="InterPro" id="IPR000390">
    <property type="entry name" value="Small_drug/metabolite_transptr"/>
</dbReference>
<keyword evidence="3" id="KW-1003">Cell membrane</keyword>
<dbReference type="AlphaFoldDB" id="A0A0D8ZTL0"/>
<evidence type="ECO:0000256" key="8">
    <source>
        <dbReference type="SAM" id="Phobius"/>
    </source>
</evidence>
<sequence>MYSLLVLIAAVAFTVGGIYMKLSAGLTELVPSLLVYICFAVGASLQALAMRQSDLGVTYLVVLGLESVLAFFFSTFLFQEASSMSKYCGVSLLVAGMILLHLKN</sequence>
<name>A0A0D8ZTL0_9CYAN</name>
<evidence type="ECO:0008006" key="11">
    <source>
        <dbReference type="Google" id="ProtNLM"/>
    </source>
</evidence>
<comment type="caution">
    <text evidence="9">The sequence shown here is derived from an EMBL/GenBank/DDBJ whole genome shotgun (WGS) entry which is preliminary data.</text>
</comment>
<proteinExistence type="inferred from homology"/>
<evidence type="ECO:0000256" key="5">
    <source>
        <dbReference type="ARBA" id="ARBA00022989"/>
    </source>
</evidence>
<feature type="transmembrane region" description="Helical" evidence="8">
    <location>
        <begin position="33"/>
        <end position="50"/>
    </location>
</feature>
<evidence type="ECO:0000256" key="3">
    <source>
        <dbReference type="ARBA" id="ARBA00022475"/>
    </source>
</evidence>
<comment type="similarity">
    <text evidence="7">Belongs to the drug/metabolite transporter (DMT) superfamily. Small multidrug resistance (SMR) (TC 2.A.7.1) family.</text>
</comment>
<protein>
    <recommendedName>
        <fullName evidence="11">Small multidrug resistance protein</fullName>
    </recommendedName>
</protein>
<dbReference type="Proteomes" id="UP000032452">
    <property type="component" value="Unassembled WGS sequence"/>
</dbReference>
<dbReference type="GO" id="GO:0005886">
    <property type="term" value="C:plasma membrane"/>
    <property type="evidence" value="ECO:0007669"/>
    <property type="project" value="UniProtKB-SubCell"/>
</dbReference>
<dbReference type="PANTHER" id="PTHR30561">
    <property type="entry name" value="SMR FAMILY PROTON-DEPENDENT DRUG EFFLUX TRANSPORTER SUGE"/>
    <property type="match status" value="1"/>
</dbReference>
<dbReference type="PANTHER" id="PTHR30561:SF1">
    <property type="entry name" value="MULTIDRUG TRANSPORTER EMRE"/>
    <property type="match status" value="1"/>
</dbReference>
<evidence type="ECO:0000256" key="1">
    <source>
        <dbReference type="ARBA" id="ARBA00004651"/>
    </source>
</evidence>
<keyword evidence="2" id="KW-0813">Transport</keyword>
<dbReference type="STRING" id="1618023.UH38_11660"/>
<evidence type="ECO:0000256" key="4">
    <source>
        <dbReference type="ARBA" id="ARBA00022692"/>
    </source>
</evidence>
<feature type="transmembrane region" description="Helical" evidence="8">
    <location>
        <begin position="57"/>
        <end position="78"/>
    </location>
</feature>
<evidence type="ECO:0000256" key="7">
    <source>
        <dbReference type="RuleBase" id="RU003942"/>
    </source>
</evidence>
<keyword evidence="5 8" id="KW-1133">Transmembrane helix</keyword>
<keyword evidence="4 7" id="KW-0812">Transmembrane</keyword>
<keyword evidence="10" id="KW-1185">Reference proteome</keyword>
<dbReference type="GO" id="GO:0022857">
    <property type="term" value="F:transmembrane transporter activity"/>
    <property type="evidence" value="ECO:0007669"/>
    <property type="project" value="InterPro"/>
</dbReference>
<dbReference type="EMBL" id="JYON01000010">
    <property type="protein sequence ID" value="KJH71697.1"/>
    <property type="molecule type" value="Genomic_DNA"/>
</dbReference>
<dbReference type="Pfam" id="PF00893">
    <property type="entry name" value="Multi_Drug_Res"/>
    <property type="match status" value="1"/>
</dbReference>
<accession>A0A0D8ZTL0</accession>
<evidence type="ECO:0000313" key="10">
    <source>
        <dbReference type="Proteomes" id="UP000032452"/>
    </source>
</evidence>
<dbReference type="RefSeq" id="WP_045054812.1">
    <property type="nucleotide sequence ID" value="NZ_CAWMDP010000046.1"/>
</dbReference>
<dbReference type="InterPro" id="IPR045324">
    <property type="entry name" value="Small_multidrug_res"/>
</dbReference>
<keyword evidence="6 8" id="KW-0472">Membrane</keyword>
<dbReference type="Gene3D" id="1.10.3730.20">
    <property type="match status" value="1"/>
</dbReference>
<dbReference type="SUPFAM" id="SSF103481">
    <property type="entry name" value="Multidrug resistance efflux transporter EmrE"/>
    <property type="match status" value="1"/>
</dbReference>
<evidence type="ECO:0000256" key="2">
    <source>
        <dbReference type="ARBA" id="ARBA00022448"/>
    </source>
</evidence>